<keyword evidence="1" id="KW-0732">Signal</keyword>
<reference evidence="2" key="1">
    <citation type="submission" date="2020-06" db="EMBL/GenBank/DDBJ databases">
        <title>WGS assembly of Ceratodon purpureus strain R40.</title>
        <authorList>
            <person name="Carey S.B."/>
            <person name="Jenkins J."/>
            <person name="Shu S."/>
            <person name="Lovell J.T."/>
            <person name="Sreedasyam A."/>
            <person name="Maumus F."/>
            <person name="Tiley G.P."/>
            <person name="Fernandez-Pozo N."/>
            <person name="Barry K."/>
            <person name="Chen C."/>
            <person name="Wang M."/>
            <person name="Lipzen A."/>
            <person name="Daum C."/>
            <person name="Saski C.A."/>
            <person name="Payton A.C."/>
            <person name="Mcbreen J.C."/>
            <person name="Conrad R.E."/>
            <person name="Kollar L.M."/>
            <person name="Olsson S."/>
            <person name="Huttunen S."/>
            <person name="Landis J.B."/>
            <person name="Wickett N.J."/>
            <person name="Johnson M.G."/>
            <person name="Rensing S.A."/>
            <person name="Grimwood J."/>
            <person name="Schmutz J."/>
            <person name="Mcdaniel S.F."/>
        </authorList>
    </citation>
    <scope>NUCLEOTIDE SEQUENCE</scope>
    <source>
        <strain evidence="2">R40</strain>
    </source>
</reference>
<sequence length="115" mass="12019">MAGSLQGTAVLLALVMCCIFLQTAADSTIQNAAYAPIWVDGGRVPVGQVVTVQIASGKSTGSVDLAFTRNATGIQIRNSREYFVVVNQSGGTGIVNGRAVRTLDLVEGKRVESSF</sequence>
<dbReference type="EMBL" id="CM026425">
    <property type="protein sequence ID" value="KAG0577707.1"/>
    <property type="molecule type" value="Genomic_DNA"/>
</dbReference>
<evidence type="ECO:0000256" key="1">
    <source>
        <dbReference type="SAM" id="SignalP"/>
    </source>
</evidence>
<feature type="signal peptide" evidence="1">
    <location>
        <begin position="1"/>
        <end position="25"/>
    </location>
</feature>
<comment type="caution">
    <text evidence="2">The sequence shown here is derived from an EMBL/GenBank/DDBJ whole genome shotgun (WGS) entry which is preliminary data.</text>
</comment>
<evidence type="ECO:0000313" key="2">
    <source>
        <dbReference type="EMBL" id="KAG0577707.1"/>
    </source>
</evidence>
<keyword evidence="3" id="KW-1185">Reference proteome</keyword>
<proteinExistence type="predicted"/>
<organism evidence="2 3">
    <name type="scientific">Ceratodon purpureus</name>
    <name type="common">Fire moss</name>
    <name type="synonym">Dicranum purpureum</name>
    <dbReference type="NCBI Taxonomy" id="3225"/>
    <lineage>
        <taxon>Eukaryota</taxon>
        <taxon>Viridiplantae</taxon>
        <taxon>Streptophyta</taxon>
        <taxon>Embryophyta</taxon>
        <taxon>Bryophyta</taxon>
        <taxon>Bryophytina</taxon>
        <taxon>Bryopsida</taxon>
        <taxon>Dicranidae</taxon>
        <taxon>Pseudoditrichales</taxon>
        <taxon>Ditrichaceae</taxon>
        <taxon>Ceratodon</taxon>
    </lineage>
</organism>
<dbReference type="AlphaFoldDB" id="A0A8T0I3W1"/>
<dbReference type="Proteomes" id="UP000822688">
    <property type="component" value="Chromosome 5"/>
</dbReference>
<dbReference type="OrthoDB" id="10468523at2759"/>
<evidence type="ECO:0000313" key="3">
    <source>
        <dbReference type="Proteomes" id="UP000822688"/>
    </source>
</evidence>
<protein>
    <submittedName>
        <fullName evidence="2">Uncharacterized protein</fullName>
    </submittedName>
</protein>
<name>A0A8T0I3W1_CERPU</name>
<feature type="chain" id="PRO_5035787343" evidence="1">
    <location>
        <begin position="26"/>
        <end position="115"/>
    </location>
</feature>
<gene>
    <name evidence="2" type="ORF">KC19_5G175200</name>
</gene>
<accession>A0A8T0I3W1</accession>